<protein>
    <submittedName>
        <fullName evidence="6 7">Uncharacterized protein LOC107426181</fullName>
    </submittedName>
</protein>
<dbReference type="GeneID" id="107426181"/>
<keyword evidence="3" id="KW-0648">Protein biosynthesis</keyword>
<evidence type="ECO:0000313" key="7">
    <source>
        <dbReference type="RefSeq" id="XP_015891775.1"/>
    </source>
</evidence>
<dbReference type="PANTHER" id="PTHR43804:SF7">
    <property type="entry name" value="LD18447P"/>
    <property type="match status" value="1"/>
</dbReference>
<dbReference type="InterPro" id="IPR005139">
    <property type="entry name" value="PCRF"/>
</dbReference>
<dbReference type="AlphaFoldDB" id="A0A6P4AAI4"/>
<dbReference type="InterPro" id="IPR050057">
    <property type="entry name" value="Prokaryotic/Mito_RF"/>
</dbReference>
<proteinExistence type="inferred from homology"/>
<dbReference type="InterPro" id="IPR045853">
    <property type="entry name" value="Pep_chain_release_fac_I_sf"/>
</dbReference>
<feature type="domain" description="Peptide chain release factor" evidence="4">
    <location>
        <begin position="131"/>
        <end position="246"/>
    </location>
</feature>
<dbReference type="NCBIfam" id="TIGR00019">
    <property type="entry name" value="prfA"/>
    <property type="match status" value="1"/>
</dbReference>
<dbReference type="SUPFAM" id="SSF75620">
    <property type="entry name" value="Release factor"/>
    <property type="match status" value="1"/>
</dbReference>
<dbReference type="RefSeq" id="XP_015891775.1">
    <property type="nucleotide sequence ID" value="XM_016036289.2"/>
</dbReference>
<keyword evidence="2" id="KW-0488">Methylation</keyword>
<dbReference type="Pfam" id="PF00472">
    <property type="entry name" value="RF-1"/>
    <property type="match status" value="1"/>
</dbReference>
<comment type="similarity">
    <text evidence="1">Belongs to the prokaryotic/mitochondrial release factor family.</text>
</comment>
<dbReference type="GO" id="GO:0016149">
    <property type="term" value="F:translation release factor activity, codon specific"/>
    <property type="evidence" value="ECO:0007669"/>
    <property type="project" value="InterPro"/>
</dbReference>
<dbReference type="NCBIfam" id="NF001859">
    <property type="entry name" value="PRK00591.1"/>
    <property type="match status" value="1"/>
</dbReference>
<reference evidence="6 7" key="1">
    <citation type="submission" date="2025-04" db="UniProtKB">
        <authorList>
            <consortium name="RefSeq"/>
        </authorList>
    </citation>
    <scope>IDENTIFICATION</scope>
    <source>
        <tissue evidence="6 7">In vitro plantlets</tissue>
    </source>
</reference>
<dbReference type="Pfam" id="PF03462">
    <property type="entry name" value="PCRF"/>
    <property type="match status" value="1"/>
</dbReference>
<organism evidence="5 6">
    <name type="scientific">Ziziphus jujuba</name>
    <name type="common">Chinese jujube</name>
    <name type="synonym">Ziziphus sativa</name>
    <dbReference type="NCBI Taxonomy" id="326968"/>
    <lineage>
        <taxon>Eukaryota</taxon>
        <taxon>Viridiplantae</taxon>
        <taxon>Streptophyta</taxon>
        <taxon>Embryophyta</taxon>
        <taxon>Tracheophyta</taxon>
        <taxon>Spermatophyta</taxon>
        <taxon>Magnoliopsida</taxon>
        <taxon>eudicotyledons</taxon>
        <taxon>Gunneridae</taxon>
        <taxon>Pentapetalae</taxon>
        <taxon>rosids</taxon>
        <taxon>fabids</taxon>
        <taxon>Rosales</taxon>
        <taxon>Rhamnaceae</taxon>
        <taxon>Paliureae</taxon>
        <taxon>Ziziphus</taxon>
    </lineage>
</organism>
<evidence type="ECO:0000259" key="4">
    <source>
        <dbReference type="SMART" id="SM00937"/>
    </source>
</evidence>
<evidence type="ECO:0000313" key="6">
    <source>
        <dbReference type="RefSeq" id="XP_015891774.1"/>
    </source>
</evidence>
<evidence type="ECO:0000256" key="3">
    <source>
        <dbReference type="ARBA" id="ARBA00022917"/>
    </source>
</evidence>
<gene>
    <name evidence="6 7" type="primary">LOC107426181</name>
</gene>
<dbReference type="FunFam" id="3.30.70.1660:FF:000002">
    <property type="entry name" value="Peptide chain release factor 1"/>
    <property type="match status" value="1"/>
</dbReference>
<dbReference type="Proteomes" id="UP001652623">
    <property type="component" value="Chromosome 9"/>
</dbReference>
<dbReference type="Gene3D" id="3.30.70.1660">
    <property type="match status" value="1"/>
</dbReference>
<dbReference type="Gene3D" id="6.10.140.1950">
    <property type="match status" value="1"/>
</dbReference>
<dbReference type="KEGG" id="zju:107426181"/>
<dbReference type="RefSeq" id="XP_015891774.1">
    <property type="nucleotide sequence ID" value="XM_016036288.2"/>
</dbReference>
<dbReference type="InterPro" id="IPR000352">
    <property type="entry name" value="Pep_chain_release_fac_I"/>
</dbReference>
<dbReference type="Gene3D" id="3.30.160.20">
    <property type="match status" value="1"/>
</dbReference>
<dbReference type="InterPro" id="IPR004373">
    <property type="entry name" value="RF-1"/>
</dbReference>
<keyword evidence="5" id="KW-1185">Reference proteome</keyword>
<evidence type="ECO:0000256" key="1">
    <source>
        <dbReference type="ARBA" id="ARBA00010835"/>
    </source>
</evidence>
<dbReference type="PANTHER" id="PTHR43804">
    <property type="entry name" value="LD18447P"/>
    <property type="match status" value="1"/>
</dbReference>
<sequence>MGMRSHSWRNLLKRFQSVFPTNPNSKSYGNGSSIVFIIVPPPIAASSPSFLRSFSSTELQPQLSANIIRIMEQRLSAIEHRSASLQNLINQPEASPADYARANKELRKLRTSTDLISKLRAKQKEIDGLKLLMSESSEDNDMLSMATEELGQAIEEEKRLQNFLLKSLLPKDAADERDCILEVRAGTGGEEASLFAMDIFKMYEKYSQKKGWKFEVVDLTESDLKGYKEASAAISGADVYGKLKFESGIHRVQRVPVTEKSGRVHTSAVSVAILPQADEVDVQLRNEDLRIDTYRSGGSGGQHANTTNSAVRITHIPSGIAVAIQDERSQHMNKAKALKVLCAKLYEMERFRIQSSRSKLRSEQIGSGDRSERIRTYNFPQGRVTDHRVNITHHAVNDVMEGENLDVFIDALLLQQEMDALTSFSSSQQN</sequence>
<name>A0A6P4AAI4_ZIZJJ</name>
<dbReference type="FunFam" id="3.30.160.20:FF:000004">
    <property type="entry name" value="Peptide chain release factor 1"/>
    <property type="match status" value="1"/>
</dbReference>
<dbReference type="SMART" id="SM00937">
    <property type="entry name" value="PCRF"/>
    <property type="match status" value="1"/>
</dbReference>
<dbReference type="HAMAP" id="MF_00093">
    <property type="entry name" value="Rel_fac_1"/>
    <property type="match status" value="1"/>
</dbReference>
<evidence type="ECO:0000313" key="5">
    <source>
        <dbReference type="Proteomes" id="UP001652623"/>
    </source>
</evidence>
<dbReference type="GO" id="GO:0005737">
    <property type="term" value="C:cytoplasm"/>
    <property type="evidence" value="ECO:0007669"/>
    <property type="project" value="UniProtKB-ARBA"/>
</dbReference>
<evidence type="ECO:0000256" key="2">
    <source>
        <dbReference type="ARBA" id="ARBA00022481"/>
    </source>
</evidence>
<accession>A0A6P4AAI4</accession>